<reference evidence="9" key="1">
    <citation type="journal article" date="1992" name="J. Biol. Chem.">
        <title>Sequence and characterization of Bacillus subtilis CheW.</title>
        <authorList>
            <person name="Hanlon D.W."/>
            <person name="Marquez-Magana L.M."/>
            <person name="Carpenter P.B."/>
            <person name="Chamberlin M.J."/>
            <person name="Ordal G.W."/>
        </authorList>
    </citation>
    <scope>NUCLEOTIDE SEQUENCE</scope>
</reference>
<dbReference type="Pfam" id="PF12729">
    <property type="entry name" value="4HB_MCP_1"/>
    <property type="match status" value="1"/>
</dbReference>
<dbReference type="RefSeq" id="WP_034410947.1">
    <property type="nucleotide sequence ID" value="NZ_AXWS01000008.1"/>
</dbReference>
<dbReference type="Gene3D" id="1.10.287.950">
    <property type="entry name" value="Methyl-accepting chemotaxis protein"/>
    <property type="match status" value="1"/>
</dbReference>
<evidence type="ECO:0000259" key="7">
    <source>
        <dbReference type="PROSITE" id="PS50885"/>
    </source>
</evidence>
<dbReference type="InterPro" id="IPR004089">
    <property type="entry name" value="MCPsignal_dom"/>
</dbReference>
<evidence type="ECO:0000313" key="8">
    <source>
        <dbReference type="Proteomes" id="UP000675920"/>
    </source>
</evidence>
<organism evidence="8 9">
    <name type="scientific">Derxia gummosa DSM 723</name>
    <dbReference type="NCBI Taxonomy" id="1121388"/>
    <lineage>
        <taxon>Bacteria</taxon>
        <taxon>Pseudomonadati</taxon>
        <taxon>Pseudomonadota</taxon>
        <taxon>Betaproteobacteria</taxon>
        <taxon>Burkholderiales</taxon>
        <taxon>Alcaligenaceae</taxon>
        <taxon>Derxia</taxon>
    </lineage>
</organism>
<dbReference type="Pfam" id="PF00015">
    <property type="entry name" value="MCPsignal"/>
    <property type="match status" value="1"/>
</dbReference>
<dbReference type="AlphaFoldDB" id="A0A8B6X772"/>
<keyword evidence="2" id="KW-0488">Methylation</keyword>
<reference evidence="9" key="2">
    <citation type="submission" date="2025-08" db="UniProtKB">
        <authorList>
            <consortium name="RefSeq"/>
        </authorList>
    </citation>
    <scope>IDENTIFICATION</scope>
</reference>
<comment type="subcellular location">
    <subcellularLocation>
        <location evidence="1">Membrane</location>
    </subcellularLocation>
</comment>
<dbReference type="FunFam" id="1.10.287.950:FF:000001">
    <property type="entry name" value="Methyl-accepting chemotaxis sensory transducer"/>
    <property type="match status" value="1"/>
</dbReference>
<dbReference type="PROSITE" id="PS50885">
    <property type="entry name" value="HAMP"/>
    <property type="match status" value="1"/>
</dbReference>
<protein>
    <submittedName>
        <fullName evidence="9">Methyl-accepting chemotaxis protein</fullName>
    </submittedName>
</protein>
<keyword evidence="5" id="KW-0812">Transmembrane</keyword>
<dbReference type="PANTHER" id="PTHR43531:SF14">
    <property type="entry name" value="METHYL-ACCEPTING CHEMOTAXIS PROTEIN I-RELATED"/>
    <property type="match status" value="1"/>
</dbReference>
<evidence type="ECO:0000259" key="6">
    <source>
        <dbReference type="PROSITE" id="PS50111"/>
    </source>
</evidence>
<keyword evidence="8" id="KW-1185">Reference proteome</keyword>
<evidence type="ECO:0000256" key="4">
    <source>
        <dbReference type="PROSITE-ProRule" id="PRU00284"/>
    </source>
</evidence>
<evidence type="ECO:0000313" key="9">
    <source>
        <dbReference type="RefSeq" id="WP_034410947.1"/>
    </source>
</evidence>
<dbReference type="OrthoDB" id="9806477at2"/>
<evidence type="ECO:0000256" key="1">
    <source>
        <dbReference type="ARBA" id="ARBA00004370"/>
    </source>
</evidence>
<dbReference type="PANTHER" id="PTHR43531">
    <property type="entry name" value="PROTEIN ICFG"/>
    <property type="match status" value="1"/>
</dbReference>
<keyword evidence="4" id="KW-0807">Transducer</keyword>
<keyword evidence="5" id="KW-1133">Transmembrane helix</keyword>
<name>A0A8B6X772_9BURK</name>
<comment type="similarity">
    <text evidence="3">Belongs to the methyl-accepting chemotaxis (MCP) protein family.</text>
</comment>
<feature type="domain" description="Methyl-accepting transducer" evidence="6">
    <location>
        <begin position="273"/>
        <end position="502"/>
    </location>
</feature>
<feature type="transmembrane region" description="Helical" evidence="5">
    <location>
        <begin position="191"/>
        <end position="212"/>
    </location>
</feature>
<evidence type="ECO:0000256" key="3">
    <source>
        <dbReference type="ARBA" id="ARBA00029447"/>
    </source>
</evidence>
<dbReference type="InterPro" id="IPR003660">
    <property type="entry name" value="HAMP_dom"/>
</dbReference>
<evidence type="ECO:0000256" key="5">
    <source>
        <dbReference type="SAM" id="Phobius"/>
    </source>
</evidence>
<dbReference type="PROSITE" id="PS50111">
    <property type="entry name" value="CHEMOTAXIS_TRANSDUC_2"/>
    <property type="match status" value="1"/>
</dbReference>
<dbReference type="InterPro" id="IPR024478">
    <property type="entry name" value="HlyB_4HB_MCP"/>
</dbReference>
<dbReference type="Proteomes" id="UP000675920">
    <property type="component" value="Unplaced"/>
</dbReference>
<dbReference type="GO" id="GO:0004888">
    <property type="term" value="F:transmembrane signaling receptor activity"/>
    <property type="evidence" value="ECO:0007669"/>
    <property type="project" value="InterPro"/>
</dbReference>
<keyword evidence="5" id="KW-0472">Membrane</keyword>
<dbReference type="SUPFAM" id="SSF58104">
    <property type="entry name" value="Methyl-accepting chemotaxis protein (MCP) signaling domain"/>
    <property type="match status" value="1"/>
</dbReference>
<accession>A0A8B6X772</accession>
<sequence>MPPLRLSTRLVLAFVAVAAIGLAIGLAGIVGMSRIDDMAHQLYARDVTGLGHIKDADIALIAAGRARWRYMAATADDARREARAEYHQRRQALDLHLADAAGLLRLDASRHKLAEVRTAVDEWHAVTDALFNLAETLPAGSADPALLAASRRSSLANARVDLLLDELSKLKEGAAAEVARAAGETHARIQMLMLGLIAIGTAASVVLGLGIARGVARTLGGEPATATAIALRIADGDLGQPVRVRAGDDASLVAALARMQARLRATVAAIHGSAREVATAAGEIAAGNADLSNRTERQSGALQQTSAAMEELARAVHTNTDHAHAGSRLADDARRVTADGGLVVDAVARTMDGIADSSRRIGEITTVIDGIAFQTNLLALNAAVEAARAGDQGRGFAVVAGEVRALSQRSAEAAREIAALIRTSVERVDEGNARAAEAGQAMREIVAAIDGVASTTGEIAHSSSSQDTGIGQMSGALQDLDRFTQQNAALVEQGAAAAASLSAQSRRLLAAVEGFRLG</sequence>
<dbReference type="InterPro" id="IPR004090">
    <property type="entry name" value="Chemotax_Me-accpt_rcpt"/>
</dbReference>
<dbReference type="GO" id="GO:0007165">
    <property type="term" value="P:signal transduction"/>
    <property type="evidence" value="ECO:0007669"/>
    <property type="project" value="UniProtKB-KW"/>
</dbReference>
<dbReference type="GO" id="GO:0006935">
    <property type="term" value="P:chemotaxis"/>
    <property type="evidence" value="ECO:0007669"/>
    <property type="project" value="InterPro"/>
</dbReference>
<proteinExistence type="inferred from homology"/>
<feature type="domain" description="HAMP" evidence="7">
    <location>
        <begin position="227"/>
        <end position="268"/>
    </location>
</feature>
<dbReference type="SMART" id="SM00283">
    <property type="entry name" value="MA"/>
    <property type="match status" value="1"/>
</dbReference>
<evidence type="ECO:0000256" key="2">
    <source>
        <dbReference type="ARBA" id="ARBA00022481"/>
    </source>
</evidence>
<dbReference type="GO" id="GO:0005886">
    <property type="term" value="C:plasma membrane"/>
    <property type="evidence" value="ECO:0007669"/>
    <property type="project" value="TreeGrafter"/>
</dbReference>
<dbReference type="InterPro" id="IPR051310">
    <property type="entry name" value="MCP_chemotaxis"/>
</dbReference>
<dbReference type="PRINTS" id="PR00260">
    <property type="entry name" value="CHEMTRNSDUCR"/>
</dbReference>
<dbReference type="CDD" id="cd11386">
    <property type="entry name" value="MCP_signal"/>
    <property type="match status" value="1"/>
</dbReference>